<comment type="caution">
    <text evidence="1">The sequence shown here is derived from an EMBL/GenBank/DDBJ whole genome shotgun (WGS) entry which is preliminary data.</text>
</comment>
<dbReference type="EMBL" id="CM047587">
    <property type="protein sequence ID" value="KAI9906386.1"/>
    <property type="molecule type" value="Genomic_DNA"/>
</dbReference>
<name>A0ACC0VJT1_9STRA</name>
<evidence type="ECO:0000313" key="2">
    <source>
        <dbReference type="Proteomes" id="UP001163321"/>
    </source>
</evidence>
<gene>
    <name evidence="1" type="ORF">PsorP6_002799</name>
</gene>
<evidence type="ECO:0000313" key="1">
    <source>
        <dbReference type="EMBL" id="KAI9906386.1"/>
    </source>
</evidence>
<accession>A0ACC0VJT1</accession>
<proteinExistence type="predicted"/>
<keyword evidence="2" id="KW-1185">Reference proteome</keyword>
<protein>
    <submittedName>
        <fullName evidence="1">Uncharacterized protein</fullName>
    </submittedName>
</protein>
<dbReference type="Proteomes" id="UP001163321">
    <property type="component" value="Chromosome 8"/>
</dbReference>
<organism evidence="1 2">
    <name type="scientific">Peronosclerospora sorghi</name>
    <dbReference type="NCBI Taxonomy" id="230839"/>
    <lineage>
        <taxon>Eukaryota</taxon>
        <taxon>Sar</taxon>
        <taxon>Stramenopiles</taxon>
        <taxon>Oomycota</taxon>
        <taxon>Peronosporomycetes</taxon>
        <taxon>Peronosporales</taxon>
        <taxon>Peronosporaceae</taxon>
        <taxon>Peronosclerospora</taxon>
    </lineage>
</organism>
<sequence>MSKEPMSACEAALISFPGTNGGGTCIISSCAQSTDEKNRMRFTSSAPFAPNQPWLSMSGTGIFHTKVHKPNIRSSTNQRSGHRPIDFHSRRVEAFREPNTLESHIGLLTSV</sequence>
<reference evidence="1 2" key="1">
    <citation type="journal article" date="2022" name="bioRxiv">
        <title>The genome of the oomycete Peronosclerospora sorghi, a cosmopolitan pathogen of maize and sorghum, is inflated with dispersed pseudogenes.</title>
        <authorList>
            <person name="Fletcher K."/>
            <person name="Martin F."/>
            <person name="Isakeit T."/>
            <person name="Cavanaugh K."/>
            <person name="Magill C."/>
            <person name="Michelmore R."/>
        </authorList>
    </citation>
    <scope>NUCLEOTIDE SEQUENCE [LARGE SCALE GENOMIC DNA]</scope>
    <source>
        <strain evidence="1">P6</strain>
    </source>
</reference>